<dbReference type="SUPFAM" id="SSF53098">
    <property type="entry name" value="Ribonuclease H-like"/>
    <property type="match status" value="1"/>
</dbReference>
<evidence type="ECO:0000256" key="3">
    <source>
        <dbReference type="ARBA" id="ARBA00022722"/>
    </source>
</evidence>
<proteinExistence type="inferred from homology"/>
<dbReference type="PANTHER" id="PTHR12801:SF82">
    <property type="entry name" value="RNA EXONUCLEASE 5"/>
    <property type="match status" value="1"/>
</dbReference>
<feature type="compositionally biased region" description="Basic and acidic residues" evidence="8">
    <location>
        <begin position="348"/>
        <end position="362"/>
    </location>
</feature>
<evidence type="ECO:0000256" key="4">
    <source>
        <dbReference type="ARBA" id="ARBA00022801"/>
    </source>
</evidence>
<comment type="similarity">
    <text evidence="2">Belongs to the REXO1/REXO3 family.</text>
</comment>
<comment type="subcellular location">
    <subcellularLocation>
        <location evidence="1">Nucleus</location>
    </subcellularLocation>
</comment>
<dbReference type="CDD" id="cd06145">
    <property type="entry name" value="REX1_like"/>
    <property type="match status" value="1"/>
</dbReference>
<dbReference type="PROSITE" id="PS01186">
    <property type="entry name" value="EGF_2"/>
    <property type="match status" value="2"/>
</dbReference>
<keyword evidence="9" id="KW-0472">Membrane</keyword>
<evidence type="ECO:0000256" key="8">
    <source>
        <dbReference type="SAM" id="MobiDB-lite"/>
    </source>
</evidence>
<dbReference type="AlphaFoldDB" id="A0A915LKL7"/>
<dbReference type="GO" id="GO:0004527">
    <property type="term" value="F:exonuclease activity"/>
    <property type="evidence" value="ECO:0007669"/>
    <property type="project" value="UniProtKB-KW"/>
</dbReference>
<accession>A0A915LKL7</accession>
<organism evidence="11 12">
    <name type="scientific">Meloidogyne javanica</name>
    <name type="common">Root-knot nematode worm</name>
    <dbReference type="NCBI Taxonomy" id="6303"/>
    <lineage>
        <taxon>Eukaryota</taxon>
        <taxon>Metazoa</taxon>
        <taxon>Ecdysozoa</taxon>
        <taxon>Nematoda</taxon>
        <taxon>Chromadorea</taxon>
        <taxon>Rhabditida</taxon>
        <taxon>Tylenchina</taxon>
        <taxon>Tylenchomorpha</taxon>
        <taxon>Tylenchoidea</taxon>
        <taxon>Meloidogynidae</taxon>
        <taxon>Meloidogyninae</taxon>
        <taxon>Meloidogyne</taxon>
        <taxon>Meloidogyne incognita group</taxon>
    </lineage>
</organism>
<name>A0A915LKL7_MELJA</name>
<evidence type="ECO:0000256" key="9">
    <source>
        <dbReference type="SAM" id="Phobius"/>
    </source>
</evidence>
<evidence type="ECO:0000313" key="11">
    <source>
        <dbReference type="Proteomes" id="UP000887561"/>
    </source>
</evidence>
<keyword evidence="5" id="KW-0269">Exonuclease</keyword>
<dbReference type="SMART" id="SM00479">
    <property type="entry name" value="EXOIII"/>
    <property type="match status" value="1"/>
</dbReference>
<dbReference type="GO" id="GO:0003676">
    <property type="term" value="F:nucleic acid binding"/>
    <property type="evidence" value="ECO:0007669"/>
    <property type="project" value="InterPro"/>
</dbReference>
<dbReference type="WBParaSite" id="scaffold1373_cov301.g2989">
    <property type="protein sequence ID" value="scaffold1373_cov301.g2989"/>
    <property type="gene ID" value="scaffold1373_cov301.g2989"/>
</dbReference>
<dbReference type="GO" id="GO:0010629">
    <property type="term" value="P:negative regulation of gene expression"/>
    <property type="evidence" value="ECO:0007669"/>
    <property type="project" value="UniProtKB-ARBA"/>
</dbReference>
<evidence type="ECO:0000256" key="6">
    <source>
        <dbReference type="ARBA" id="ARBA00023242"/>
    </source>
</evidence>
<dbReference type="InterPro" id="IPR036397">
    <property type="entry name" value="RNaseH_sf"/>
</dbReference>
<feature type="region of interest" description="Disordered" evidence="8">
    <location>
        <begin position="336"/>
        <end position="397"/>
    </location>
</feature>
<dbReference type="InterPro" id="IPR034922">
    <property type="entry name" value="REX1-like_exo"/>
</dbReference>
<evidence type="ECO:0000256" key="2">
    <source>
        <dbReference type="ARBA" id="ARBA00006357"/>
    </source>
</evidence>
<feature type="domain" description="EGF-like" evidence="10">
    <location>
        <begin position="606"/>
        <end position="640"/>
    </location>
</feature>
<evidence type="ECO:0000256" key="7">
    <source>
        <dbReference type="PROSITE-ProRule" id="PRU00076"/>
    </source>
</evidence>
<protein>
    <submittedName>
        <fullName evidence="12">EGF-like domain-containing protein</fullName>
    </submittedName>
</protein>
<feature type="transmembrane region" description="Helical" evidence="9">
    <location>
        <begin position="658"/>
        <end position="676"/>
    </location>
</feature>
<keyword evidence="7" id="KW-1015">Disulfide bond</keyword>
<sequence length="713" mass="79996">MTDVFNQFVQFGYEFEKLFSSTFNHVCSTILGTTDSSVSARGGRTHPIMERTFFVHQCGSAYIVKLAGFSGAMAVALAAYGAHFGFYFYKTQGDPLLQINMSQRKPQMLMSLEQMVTSKFPFPSEYFGEQLCNGTIRSTRKIYHQVSETSPIFTLDCEMCQTTIQQLELTRISVVNEDGETVMDELVKPHNKIINYITFKSGITEKMLLNVFTRLKDIQHRLCTLLPADAILCGHSLENDLRALQLSHPYCIDTSLLFNFSGRLHIRSGLKALSKIFLNEDIQDSSKGHCSLQDALATWKLLKLKIEKGLQFGNVALGWKFGEWAKANGMSITGSKLDDGNLVNNGESKADDNCTSEIKEEESKEDDLKEDEPKKDEAKEEEPKDEEAKEEETKIDDKIEEVTTCVEAFVSDESLQNNSEGLFNFEEALRIENGMQFNTSLCECFHQLNTGGKKYAKKMLVAMNNPNEFFSSNECCKLVNLAPPENSTQTSTQPTDETTNLLLSCERISGELINFDYALVELNCPKGIAKSKMDQAFKILTNGICNNGFVLTMMCSGSSCAHGASVGGRCICDHGWAGNNCQREMHCATFERNANGSCPFCQSNFQGDKCEYIECQNGGQESLETQNCNCPKPYSGRFCDELLTGNVYYYYNSKVATLGPLGLISVIPMICLYVLCERFARKRQVRRIEKTWNLQSSKTVNPAHIEFLLRDKS</sequence>
<dbReference type="GO" id="GO:0005634">
    <property type="term" value="C:nucleus"/>
    <property type="evidence" value="ECO:0007669"/>
    <property type="project" value="UniProtKB-SubCell"/>
</dbReference>
<evidence type="ECO:0000259" key="10">
    <source>
        <dbReference type="PROSITE" id="PS50026"/>
    </source>
</evidence>
<reference evidence="12" key="1">
    <citation type="submission" date="2022-11" db="UniProtKB">
        <authorList>
            <consortium name="WormBaseParasite"/>
        </authorList>
    </citation>
    <scope>IDENTIFICATION</scope>
</reference>
<dbReference type="InterPro" id="IPR047021">
    <property type="entry name" value="REXO1/3/4-like"/>
</dbReference>
<dbReference type="PROSITE" id="PS00022">
    <property type="entry name" value="EGF_1"/>
    <property type="match status" value="2"/>
</dbReference>
<dbReference type="FunFam" id="3.30.420.10:FF:000031">
    <property type="entry name" value="RNA exonuclease 1"/>
    <property type="match status" value="1"/>
</dbReference>
<dbReference type="InterPro" id="IPR000742">
    <property type="entry name" value="EGF"/>
</dbReference>
<keyword evidence="7" id="KW-0245">EGF-like domain</keyword>
<keyword evidence="9" id="KW-0812">Transmembrane</keyword>
<feature type="disulfide bond" evidence="7">
    <location>
        <begin position="630"/>
        <end position="639"/>
    </location>
</feature>
<dbReference type="PANTHER" id="PTHR12801">
    <property type="entry name" value="RNA EXONUCLEASE REXO1 / RECO3 FAMILY MEMBER-RELATED"/>
    <property type="match status" value="1"/>
</dbReference>
<dbReference type="Proteomes" id="UP000887561">
    <property type="component" value="Unplaced"/>
</dbReference>
<evidence type="ECO:0000313" key="12">
    <source>
        <dbReference type="WBParaSite" id="scaffold1373_cov301.g2989"/>
    </source>
</evidence>
<evidence type="ECO:0000256" key="5">
    <source>
        <dbReference type="ARBA" id="ARBA00022839"/>
    </source>
</evidence>
<keyword evidence="9" id="KW-1133">Transmembrane helix</keyword>
<dbReference type="Gene3D" id="3.30.420.10">
    <property type="entry name" value="Ribonuclease H-like superfamily/Ribonuclease H"/>
    <property type="match status" value="1"/>
</dbReference>
<dbReference type="InterPro" id="IPR012337">
    <property type="entry name" value="RNaseH-like_sf"/>
</dbReference>
<keyword evidence="6" id="KW-0539">Nucleus</keyword>
<dbReference type="InterPro" id="IPR013520">
    <property type="entry name" value="Ribonucl_H"/>
</dbReference>
<keyword evidence="3" id="KW-0540">Nuclease</keyword>
<evidence type="ECO:0000256" key="1">
    <source>
        <dbReference type="ARBA" id="ARBA00004123"/>
    </source>
</evidence>
<keyword evidence="11" id="KW-1185">Reference proteome</keyword>
<feature type="compositionally biased region" description="Basic and acidic residues" evidence="8">
    <location>
        <begin position="371"/>
        <end position="382"/>
    </location>
</feature>
<dbReference type="PROSITE" id="PS50026">
    <property type="entry name" value="EGF_3"/>
    <property type="match status" value="1"/>
</dbReference>
<comment type="caution">
    <text evidence="7">Lacks conserved residue(s) required for the propagation of feature annotation.</text>
</comment>
<keyword evidence="4" id="KW-0378">Hydrolase</keyword>